<accession>A0A7J8LAV2</accession>
<organism evidence="1 2">
    <name type="scientific">Gossypium lobatum</name>
    <dbReference type="NCBI Taxonomy" id="34289"/>
    <lineage>
        <taxon>Eukaryota</taxon>
        <taxon>Viridiplantae</taxon>
        <taxon>Streptophyta</taxon>
        <taxon>Embryophyta</taxon>
        <taxon>Tracheophyta</taxon>
        <taxon>Spermatophyta</taxon>
        <taxon>Magnoliopsida</taxon>
        <taxon>eudicotyledons</taxon>
        <taxon>Gunneridae</taxon>
        <taxon>Pentapetalae</taxon>
        <taxon>rosids</taxon>
        <taxon>malvids</taxon>
        <taxon>Malvales</taxon>
        <taxon>Malvaceae</taxon>
        <taxon>Malvoideae</taxon>
        <taxon>Gossypium</taxon>
    </lineage>
</organism>
<reference evidence="1 2" key="1">
    <citation type="journal article" date="2019" name="Genome Biol. Evol.">
        <title>Insights into the evolution of the New World diploid cottons (Gossypium, subgenus Houzingenia) based on genome sequencing.</title>
        <authorList>
            <person name="Grover C.E."/>
            <person name="Arick M.A. 2nd"/>
            <person name="Thrash A."/>
            <person name="Conover J.L."/>
            <person name="Sanders W.S."/>
            <person name="Peterson D.G."/>
            <person name="Frelichowski J.E."/>
            <person name="Scheffler J.A."/>
            <person name="Scheffler B.E."/>
            <person name="Wendel J.F."/>
        </authorList>
    </citation>
    <scope>NUCLEOTIDE SEQUENCE [LARGE SCALE GENOMIC DNA]</scope>
    <source>
        <strain evidence="1">157</strain>
        <tissue evidence="1">Leaf</tissue>
    </source>
</reference>
<name>A0A7J8LAV2_9ROSI</name>
<evidence type="ECO:0000313" key="1">
    <source>
        <dbReference type="EMBL" id="MBA0549556.1"/>
    </source>
</evidence>
<dbReference type="Proteomes" id="UP000593572">
    <property type="component" value="Unassembled WGS sequence"/>
</dbReference>
<protein>
    <submittedName>
        <fullName evidence="1">Uncharacterized protein</fullName>
    </submittedName>
</protein>
<gene>
    <name evidence="1" type="ORF">Golob_020580</name>
</gene>
<evidence type="ECO:0000313" key="2">
    <source>
        <dbReference type="Proteomes" id="UP000593572"/>
    </source>
</evidence>
<keyword evidence="2" id="KW-1185">Reference proteome</keyword>
<sequence length="53" mass="6152">MLPLLGLLELQGLGECLGTIKVKFLQYFLVLLFHWILLLVKPLPLRLHWSRPA</sequence>
<dbReference type="EMBL" id="JABEZX010000001">
    <property type="protein sequence ID" value="MBA0549556.1"/>
    <property type="molecule type" value="Genomic_DNA"/>
</dbReference>
<comment type="caution">
    <text evidence="1">The sequence shown here is derived from an EMBL/GenBank/DDBJ whole genome shotgun (WGS) entry which is preliminary data.</text>
</comment>
<dbReference type="AlphaFoldDB" id="A0A7J8LAV2"/>
<proteinExistence type="predicted"/>